<dbReference type="EMBL" id="CP096019">
    <property type="protein sequence ID" value="UPM43105.1"/>
    <property type="molecule type" value="Genomic_DNA"/>
</dbReference>
<proteinExistence type="predicted"/>
<dbReference type="Proteomes" id="UP000831768">
    <property type="component" value="Chromosome"/>
</dbReference>
<evidence type="ECO:0000256" key="1">
    <source>
        <dbReference type="SAM" id="MobiDB-lite"/>
    </source>
</evidence>
<dbReference type="KEGG" id="haad:MW046_01330"/>
<feature type="compositionally biased region" description="Basic and acidic residues" evidence="1">
    <location>
        <begin position="85"/>
        <end position="106"/>
    </location>
</feature>
<name>A0A8U0A1S8_9EURY</name>
<gene>
    <name evidence="2" type="ORF">MW046_01330</name>
</gene>
<dbReference type="RefSeq" id="WP_247993775.1">
    <property type="nucleotide sequence ID" value="NZ_CP096019.1"/>
</dbReference>
<evidence type="ECO:0008006" key="4">
    <source>
        <dbReference type="Google" id="ProtNLM"/>
    </source>
</evidence>
<protein>
    <recommendedName>
        <fullName evidence="4">DUF3006 domain-containing protein</fullName>
    </recommendedName>
</protein>
<keyword evidence="3" id="KW-1185">Reference proteome</keyword>
<dbReference type="AlphaFoldDB" id="A0A8U0A1S8"/>
<reference evidence="2" key="1">
    <citation type="submission" date="2022-04" db="EMBL/GenBank/DDBJ databases">
        <title>Halocatena sp. nov., isolated from a salt lake.</title>
        <authorList>
            <person name="Cui H.-L."/>
        </authorList>
    </citation>
    <scope>NUCLEOTIDE SEQUENCE</scope>
    <source>
        <strain evidence="2">AD-1</strain>
    </source>
</reference>
<dbReference type="GeneID" id="71926647"/>
<feature type="region of interest" description="Disordered" evidence="1">
    <location>
        <begin position="81"/>
        <end position="122"/>
    </location>
</feature>
<evidence type="ECO:0000313" key="2">
    <source>
        <dbReference type="EMBL" id="UPM43105.1"/>
    </source>
</evidence>
<organism evidence="2 3">
    <name type="scientific">Halocatena salina</name>
    <dbReference type="NCBI Taxonomy" id="2934340"/>
    <lineage>
        <taxon>Archaea</taxon>
        <taxon>Methanobacteriati</taxon>
        <taxon>Methanobacteriota</taxon>
        <taxon>Stenosarchaea group</taxon>
        <taxon>Halobacteria</taxon>
        <taxon>Halobacteriales</taxon>
        <taxon>Natronomonadaceae</taxon>
        <taxon>Halocatena</taxon>
    </lineage>
</organism>
<evidence type="ECO:0000313" key="3">
    <source>
        <dbReference type="Proteomes" id="UP000831768"/>
    </source>
</evidence>
<sequence>MFDDAYYSWQEEPDDGEYELQFDHFESIDSYHDHAGLFIVDKKERPLGDITVPTAEVPEIDPDDVVRTAIFHGSVEDGELTTLRYDPELTEQRRKEAEELSKRVQGETDDGSNPNASEDRDQ</sequence>
<accession>A0A8U0A1S8</accession>